<keyword evidence="3" id="KW-1185">Reference proteome</keyword>
<feature type="compositionally biased region" description="Polar residues" evidence="1">
    <location>
        <begin position="475"/>
        <end position="495"/>
    </location>
</feature>
<feature type="compositionally biased region" description="Polar residues" evidence="1">
    <location>
        <begin position="227"/>
        <end position="241"/>
    </location>
</feature>
<dbReference type="Proteomes" id="UP000026915">
    <property type="component" value="Chromosome 8"/>
</dbReference>
<dbReference type="SUPFAM" id="SSF46565">
    <property type="entry name" value="Chaperone J-domain"/>
    <property type="match status" value="1"/>
</dbReference>
<feature type="compositionally biased region" description="Polar residues" evidence="1">
    <location>
        <begin position="370"/>
        <end position="384"/>
    </location>
</feature>
<dbReference type="InterPro" id="IPR036869">
    <property type="entry name" value="J_dom_sf"/>
</dbReference>
<dbReference type="Gramene" id="EOY14698">
    <property type="protein sequence ID" value="EOY14698"/>
    <property type="gene ID" value="TCM_033999"/>
</dbReference>
<dbReference type="HOGENOM" id="CLU_026675_0_0_1"/>
<protein>
    <submittedName>
        <fullName evidence="2">J-domain protein required for chloroplast accumulation response 1, putative isoform 1</fullName>
    </submittedName>
</protein>
<feature type="compositionally biased region" description="Basic and acidic residues" evidence="1">
    <location>
        <begin position="529"/>
        <end position="539"/>
    </location>
</feature>
<evidence type="ECO:0000256" key="1">
    <source>
        <dbReference type="SAM" id="MobiDB-lite"/>
    </source>
</evidence>
<gene>
    <name evidence="2" type="ORF">TCM_033999</name>
</gene>
<dbReference type="FunFam" id="1.10.287.110:FF:000043">
    <property type="entry name" value="J-domain protein required for chloroplast accumulation response 1"/>
    <property type="match status" value="1"/>
</dbReference>
<dbReference type="PANTHER" id="PTHR23172:SF64">
    <property type="entry name" value="J DOMAIN-CONTAINING PROTEIN REQUIRED FOR CHLOROPLAST ACCUMULATION RESPONSE 1"/>
    <property type="match status" value="1"/>
</dbReference>
<dbReference type="GO" id="GO:0072318">
    <property type="term" value="P:clathrin coat disassembly"/>
    <property type="evidence" value="ECO:0000318"/>
    <property type="project" value="GO_Central"/>
</dbReference>
<sequence>MQRFSQRESVLLSCSPEKTFVDSSSSPKSPGRNSDIDFSDVFGGPPRRSSIQETRYSFGEITGSSGFRRSEETAAASPNPWSGLSEKPVFGEEVMSSRSRNSRNDFFDDIFRGNESSSSSPRKYEMKDPFAPGSQLLSPARPLPPKLEPFGSSIPAQFSLPPQLNKGMDLPTFGSPTRSTYRCKDGSSDGSSYYAYSPLSRFSGQANQDKEELRNYFQTSNRFSALSRELSTGSEESTNLSKYDETETKCNSDSSEITKNGSHFHFSIYKWADKGGLPLAIPLRGNDRHKEKDKLQRCSSANGRIGCKSIAMEPKAKLNDGSTDRMSRNGKSFGVEHGKNENGSLIDSRNGDAEPSRIIEEDNIPMADSETISSLKSSNKNVSGDTVLRSSGGEEKTHCSLPQIEVSAVGKETHKPQSKPLNLLLDDNDDYDKKGNYEITKNARTKEISKKSAKKLSEILDGKSIKKQDVKKKATSNNVEASKTSVKGSPMNSWDNGKGRVRGKVKEFIKIFNQDASSKPRSSTVSESHSSRQKERDTVMPENEPSISMTERDEKIHMTNMQKKKSSSDIPTNGASEKNVNSSVKDTISDGSKTVVEDPADSFEANFLIEDLTPEAKILPQLGIDPEALQVIDAKIRQWSNGKQGNIRSLLSTLQYVLWPGSGWKTVPLVDIIEGPAVKRSYQKALLCLHPDKLQQKGVASDQKYIAEKVFDILQDAWTHFNSLGSV</sequence>
<feature type="region of interest" description="Disordered" evidence="1">
    <location>
        <begin position="16"/>
        <end position="189"/>
    </location>
</feature>
<dbReference type="GO" id="GO:0072583">
    <property type="term" value="P:clathrin-dependent endocytosis"/>
    <property type="evidence" value="ECO:0000318"/>
    <property type="project" value="GO_Central"/>
</dbReference>
<dbReference type="GO" id="GO:0030276">
    <property type="term" value="F:clathrin binding"/>
    <property type="evidence" value="ECO:0000318"/>
    <property type="project" value="GO_Central"/>
</dbReference>
<feature type="region of interest" description="Disordered" evidence="1">
    <location>
        <begin position="512"/>
        <end position="595"/>
    </location>
</feature>
<dbReference type="PANTHER" id="PTHR23172">
    <property type="entry name" value="AUXILIN/CYCLIN G-ASSOCIATED KINASE-RELATED"/>
    <property type="match status" value="1"/>
</dbReference>
<dbReference type="InParanoid" id="A0A061FJR0"/>
<organism evidence="2 3">
    <name type="scientific">Theobroma cacao</name>
    <name type="common">Cacao</name>
    <name type="synonym">Cocoa</name>
    <dbReference type="NCBI Taxonomy" id="3641"/>
    <lineage>
        <taxon>Eukaryota</taxon>
        <taxon>Viridiplantae</taxon>
        <taxon>Streptophyta</taxon>
        <taxon>Embryophyta</taxon>
        <taxon>Tracheophyta</taxon>
        <taxon>Spermatophyta</taxon>
        <taxon>Magnoliopsida</taxon>
        <taxon>eudicotyledons</taxon>
        <taxon>Gunneridae</taxon>
        <taxon>Pentapetalae</taxon>
        <taxon>rosids</taxon>
        <taxon>malvids</taxon>
        <taxon>Malvales</taxon>
        <taxon>Malvaceae</taxon>
        <taxon>Byttnerioideae</taxon>
        <taxon>Theobroma</taxon>
    </lineage>
</organism>
<accession>A0A061FJR0</accession>
<name>A0A061FJR0_THECC</name>
<dbReference type="STRING" id="3641.A0A061FJR0"/>
<feature type="region of interest" description="Disordered" evidence="1">
    <location>
        <begin position="227"/>
        <end position="255"/>
    </location>
</feature>
<evidence type="ECO:0000313" key="3">
    <source>
        <dbReference type="Proteomes" id="UP000026915"/>
    </source>
</evidence>
<dbReference type="OMA" id="WNGFNEK"/>
<dbReference type="Gramene" id="EOY14699">
    <property type="protein sequence ID" value="EOY14699"/>
    <property type="gene ID" value="TCM_033999"/>
</dbReference>
<proteinExistence type="predicted"/>
<reference evidence="2 3" key="1">
    <citation type="journal article" date="2013" name="Genome Biol.">
        <title>The genome sequence of the most widely cultivated cacao type and its use to identify candidate genes regulating pod color.</title>
        <authorList>
            <person name="Motamayor J.C."/>
            <person name="Mockaitis K."/>
            <person name="Schmutz J."/>
            <person name="Haiminen N."/>
            <person name="Iii D.L."/>
            <person name="Cornejo O."/>
            <person name="Findley S.D."/>
            <person name="Zheng P."/>
            <person name="Utro F."/>
            <person name="Royaert S."/>
            <person name="Saski C."/>
            <person name="Jenkins J."/>
            <person name="Podicheti R."/>
            <person name="Zhao M."/>
            <person name="Scheffler B.E."/>
            <person name="Stack J.C."/>
            <person name="Feltus F.A."/>
            <person name="Mustiga G.M."/>
            <person name="Amores F."/>
            <person name="Phillips W."/>
            <person name="Marelli J.P."/>
            <person name="May G.D."/>
            <person name="Shapiro H."/>
            <person name="Ma J."/>
            <person name="Bustamante C.D."/>
            <person name="Schnell R.J."/>
            <person name="Main D."/>
            <person name="Gilbert D."/>
            <person name="Parida L."/>
            <person name="Kuhn D.N."/>
        </authorList>
    </citation>
    <scope>NUCLEOTIDE SEQUENCE [LARGE SCALE GENOMIC DNA]</scope>
    <source>
        <strain evidence="3">cv. Matina 1-6</strain>
    </source>
</reference>
<feature type="compositionally biased region" description="Basic and acidic residues" evidence="1">
    <location>
        <begin position="314"/>
        <end position="327"/>
    </location>
</feature>
<dbReference type="FunCoup" id="A0A061FJR0">
    <property type="interactions" value="583"/>
</dbReference>
<dbReference type="GO" id="GO:0031982">
    <property type="term" value="C:vesicle"/>
    <property type="evidence" value="ECO:0000318"/>
    <property type="project" value="GO_Central"/>
</dbReference>
<dbReference type="EMBL" id="CM001886">
    <property type="protein sequence ID" value="EOY14698.1"/>
    <property type="molecule type" value="Genomic_DNA"/>
</dbReference>
<feature type="compositionally biased region" description="Polar residues" evidence="1">
    <location>
        <begin position="568"/>
        <end position="592"/>
    </location>
</feature>
<feature type="compositionally biased region" description="Basic and acidic residues" evidence="1">
    <location>
        <begin position="349"/>
        <end position="360"/>
    </location>
</feature>
<dbReference type="EMBL" id="CM001886">
    <property type="protein sequence ID" value="EOY14699.1"/>
    <property type="molecule type" value="Genomic_DNA"/>
</dbReference>
<evidence type="ECO:0000313" key="2">
    <source>
        <dbReference type="EMBL" id="EOY14699.1"/>
    </source>
</evidence>
<dbReference type="GO" id="GO:0005737">
    <property type="term" value="C:cytoplasm"/>
    <property type="evidence" value="ECO:0000318"/>
    <property type="project" value="GO_Central"/>
</dbReference>
<feature type="compositionally biased region" description="Basic and acidic residues" evidence="1">
    <location>
        <begin position="102"/>
        <end position="112"/>
    </location>
</feature>
<dbReference type="eggNOG" id="KOG0431">
    <property type="taxonomic scope" value="Eukaryota"/>
</dbReference>
<feature type="region of interest" description="Disordered" evidence="1">
    <location>
        <begin position="465"/>
        <end position="500"/>
    </location>
</feature>
<dbReference type="AlphaFoldDB" id="A0A061FJR0"/>
<feature type="region of interest" description="Disordered" evidence="1">
    <location>
        <begin position="312"/>
        <end position="430"/>
    </location>
</feature>
<dbReference type="Gene3D" id="1.10.287.110">
    <property type="entry name" value="DnaJ domain"/>
    <property type="match status" value="1"/>
</dbReference>